<dbReference type="PANTHER" id="PTHR23150:SF19">
    <property type="entry name" value="FORMYLGLYCINE-GENERATING ENZYME"/>
    <property type="match status" value="1"/>
</dbReference>
<keyword evidence="1" id="KW-0812">Transmembrane</keyword>
<dbReference type="RefSeq" id="WP_166846003.1">
    <property type="nucleotide sequence ID" value="NZ_JAAONY010000002.1"/>
</dbReference>
<dbReference type="PANTHER" id="PTHR23150">
    <property type="entry name" value="SULFATASE MODIFYING FACTOR 1, 2"/>
    <property type="match status" value="1"/>
</dbReference>
<proteinExistence type="predicted"/>
<dbReference type="Pfam" id="PF08308">
    <property type="entry name" value="PEGA"/>
    <property type="match status" value="1"/>
</dbReference>
<evidence type="ECO:0000313" key="4">
    <source>
        <dbReference type="EMBL" id="MBB6522383.1"/>
    </source>
</evidence>
<comment type="caution">
    <text evidence="4">The sequence shown here is derived from an EMBL/GenBank/DDBJ whole genome shotgun (WGS) entry which is preliminary data.</text>
</comment>
<sequence>MNDNKPSQNSAKELFKPIQHQPRFSRGRKILIAVFLILSLILAWFLSSANAILIRPEPGYAQTHIKHWLKLPFGQDVLMLPGKYQVEAQAPGYYPYSEEFELGDDNLELNIVMTKLPGDLQLRISDSWQGQEIVEAAKAILKNDTDEHEAVFENGYWFFDEIPAGNYLLQIAHPFYLAKEQAFEIKGMAETQKLNVSLDANYGLLKVQHENEGAQLRLNDTLFNDSTQAMPLTIGDYDVCLELEGFKTQCQWAELLAQQEVTLAFEPLLPADASLKLSSNPSGANVTINGQFRGQTPLNIALAPGELQKIKLFKDGYQRFSQNLTLQEKETKSLHARLNAQLGQLSFRLQPGNTKVFAGNKRLTLDKQGRIKLPSHPVTLRFEAPGFASQSRRVTPSQSRPLKLDIKLLTLEQQKFANLKNEYRSKNGQLLKLFKPNAQFTMGASRRDQGRRANEIQRRIKLDKAFYLASHEISNKQFREFKQNHNSNHSKGVSLNNDSYPVANISWQDAALYCNWLSKREKLNNFYKVSQGKVVGFNPEANGYRLPTEAEWAWAARYENGKMKKYAWGDRMQHSANKANYNGNYADRAGAAQVGNIVNNYDDGYAASAPSGKFRPNSKGLYDMGGNMAEWVNDVYGIKTGLSQQQEHNPMGQQTGTYRVIRGPSWTSGTMSDLRLAFRDYGDKGKRHVGFRIARSAL</sequence>
<dbReference type="EMBL" id="JACHHT010000002">
    <property type="protein sequence ID" value="MBB6522383.1"/>
    <property type="molecule type" value="Genomic_DNA"/>
</dbReference>
<organism evidence="4 5">
    <name type="scientific">Pseudoteredinibacter isoporae</name>
    <dbReference type="NCBI Taxonomy" id="570281"/>
    <lineage>
        <taxon>Bacteria</taxon>
        <taxon>Pseudomonadati</taxon>
        <taxon>Pseudomonadota</taxon>
        <taxon>Gammaproteobacteria</taxon>
        <taxon>Cellvibrionales</taxon>
        <taxon>Cellvibrionaceae</taxon>
        <taxon>Pseudoteredinibacter</taxon>
    </lineage>
</organism>
<dbReference type="InterPro" id="IPR005532">
    <property type="entry name" value="SUMF_dom"/>
</dbReference>
<keyword evidence="1" id="KW-1133">Transmembrane helix</keyword>
<dbReference type="InterPro" id="IPR013229">
    <property type="entry name" value="PEGA"/>
</dbReference>
<feature type="transmembrane region" description="Helical" evidence="1">
    <location>
        <begin position="30"/>
        <end position="47"/>
    </location>
</feature>
<dbReference type="AlphaFoldDB" id="A0A7X0JVA1"/>
<feature type="domain" description="PEGA" evidence="3">
    <location>
        <begin position="274"/>
        <end position="339"/>
    </location>
</feature>
<dbReference type="InParanoid" id="A0A7X0JVA1"/>
<dbReference type="InterPro" id="IPR016187">
    <property type="entry name" value="CTDL_fold"/>
</dbReference>
<evidence type="ECO:0000256" key="1">
    <source>
        <dbReference type="SAM" id="Phobius"/>
    </source>
</evidence>
<gene>
    <name evidence="4" type="ORF">HNR48_002668</name>
</gene>
<dbReference type="GO" id="GO:0120147">
    <property type="term" value="F:formylglycine-generating oxidase activity"/>
    <property type="evidence" value="ECO:0007669"/>
    <property type="project" value="TreeGrafter"/>
</dbReference>
<reference evidence="4 5" key="1">
    <citation type="submission" date="2020-08" db="EMBL/GenBank/DDBJ databases">
        <title>Genomic Encyclopedia of Type Strains, Phase IV (KMG-IV): sequencing the most valuable type-strain genomes for metagenomic binning, comparative biology and taxonomic classification.</title>
        <authorList>
            <person name="Goeker M."/>
        </authorList>
    </citation>
    <scope>NUCLEOTIDE SEQUENCE [LARGE SCALE GENOMIC DNA]</scope>
    <source>
        <strain evidence="4 5">DSM 22368</strain>
    </source>
</reference>
<feature type="domain" description="Sulfatase-modifying factor enzyme-like" evidence="2">
    <location>
        <begin position="439"/>
        <end position="695"/>
    </location>
</feature>
<accession>A0A7X0JVA1</accession>
<evidence type="ECO:0000313" key="5">
    <source>
        <dbReference type="Proteomes" id="UP000528457"/>
    </source>
</evidence>
<name>A0A7X0JVA1_9GAMM</name>
<evidence type="ECO:0000259" key="2">
    <source>
        <dbReference type="Pfam" id="PF03781"/>
    </source>
</evidence>
<dbReference type="InterPro" id="IPR051043">
    <property type="entry name" value="Sulfatase_Mod_Factor_Kinase"/>
</dbReference>
<keyword evidence="1" id="KW-0472">Membrane</keyword>
<keyword evidence="5" id="KW-1185">Reference proteome</keyword>
<protein>
    <submittedName>
        <fullName evidence="4">Formylglycine-generating enzyme required for sulfatase activity</fullName>
    </submittedName>
</protein>
<evidence type="ECO:0000259" key="3">
    <source>
        <dbReference type="Pfam" id="PF08308"/>
    </source>
</evidence>
<dbReference type="Pfam" id="PF03781">
    <property type="entry name" value="FGE-sulfatase"/>
    <property type="match status" value="1"/>
</dbReference>
<dbReference type="SUPFAM" id="SSF56436">
    <property type="entry name" value="C-type lectin-like"/>
    <property type="match status" value="1"/>
</dbReference>
<dbReference type="Gene3D" id="3.90.1580.10">
    <property type="entry name" value="paralog of FGE (formylglycine-generating enzyme)"/>
    <property type="match status" value="1"/>
</dbReference>
<dbReference type="InterPro" id="IPR042095">
    <property type="entry name" value="SUMF_sf"/>
</dbReference>
<dbReference type="Proteomes" id="UP000528457">
    <property type="component" value="Unassembled WGS sequence"/>
</dbReference>